<dbReference type="AlphaFoldDB" id="A0A286RAU2"/>
<protein>
    <submittedName>
        <fullName evidence="2">Type IV fimbrial assembly protein PilB</fullName>
    </submittedName>
</protein>
<reference evidence="2 3" key="1">
    <citation type="journal article" name="Front. Microbiol.">
        <title>Sugar Metabolism of the First Thermophilic Planctomycete Thermogutta terrifontis: Comparative Genomic and Transcriptomic Approaches.</title>
        <authorList>
            <person name="Elcheninov A.G."/>
            <person name="Menzel P."/>
            <person name="Gudbergsdottir S.R."/>
            <person name="Slesarev A.I."/>
            <person name="Kadnikov V.V."/>
            <person name="Krogh A."/>
            <person name="Bonch-Osmolovskaya E.A."/>
            <person name="Peng X."/>
            <person name="Kublanov I.V."/>
        </authorList>
    </citation>
    <scope>NUCLEOTIDE SEQUENCE [LARGE SCALE GENOMIC DNA]</scope>
    <source>
        <strain evidence="2 3">R1</strain>
    </source>
</reference>
<accession>A0A286RAU2</accession>
<evidence type="ECO:0000313" key="3">
    <source>
        <dbReference type="Proteomes" id="UP000215086"/>
    </source>
</evidence>
<dbReference type="KEGG" id="ttf:THTE_0475"/>
<dbReference type="EMBL" id="CP018477">
    <property type="protein sequence ID" value="ASV73077.1"/>
    <property type="molecule type" value="Genomic_DNA"/>
</dbReference>
<sequence length="194" mass="21802">MTTNEPPFDPYRKWLGIPPEEQPPNYYRLLGIPLFEGDPDVIINAADRQIGHVRRFQAGKYADACQRILNELAAARVCLLDPVRKREYDQRLFFELQRRGVPLPLPVAQPLPQEPSFAGLGAENPITSFSSPDMSAPQPAVGIPAERVPVTVLLRRRRRDIWKDPAVALGLGVLFLLVCVLAILVIFRKELLGM</sequence>
<name>A0A286RAU2_9BACT</name>
<organism evidence="2 3">
    <name type="scientific">Thermogutta terrifontis</name>
    <dbReference type="NCBI Taxonomy" id="1331910"/>
    <lineage>
        <taxon>Bacteria</taxon>
        <taxon>Pseudomonadati</taxon>
        <taxon>Planctomycetota</taxon>
        <taxon>Planctomycetia</taxon>
        <taxon>Pirellulales</taxon>
        <taxon>Thermoguttaceae</taxon>
        <taxon>Thermogutta</taxon>
    </lineage>
</organism>
<dbReference type="OrthoDB" id="291302at2"/>
<keyword evidence="1" id="KW-0472">Membrane</keyword>
<evidence type="ECO:0000256" key="1">
    <source>
        <dbReference type="SAM" id="Phobius"/>
    </source>
</evidence>
<evidence type="ECO:0000313" key="2">
    <source>
        <dbReference type="EMBL" id="ASV73077.1"/>
    </source>
</evidence>
<keyword evidence="3" id="KW-1185">Reference proteome</keyword>
<dbReference type="Proteomes" id="UP000215086">
    <property type="component" value="Chromosome"/>
</dbReference>
<dbReference type="RefSeq" id="WP_095413797.1">
    <property type="nucleotide sequence ID" value="NZ_CP018477.1"/>
</dbReference>
<keyword evidence="1" id="KW-1133">Transmembrane helix</keyword>
<feature type="transmembrane region" description="Helical" evidence="1">
    <location>
        <begin position="166"/>
        <end position="187"/>
    </location>
</feature>
<gene>
    <name evidence="2" type="ORF">THTE_0475</name>
</gene>
<proteinExistence type="predicted"/>
<keyword evidence="1" id="KW-0812">Transmembrane</keyword>